<dbReference type="AlphaFoldDB" id="A0A7G9L4K0"/>
<dbReference type="KEGG" id="ssau:H8M03_04255"/>
<proteinExistence type="predicted"/>
<organism evidence="2 3">
    <name type="scientific">Sphingomonas sabuli</name>
    <dbReference type="NCBI Taxonomy" id="2764186"/>
    <lineage>
        <taxon>Bacteria</taxon>
        <taxon>Pseudomonadati</taxon>
        <taxon>Pseudomonadota</taxon>
        <taxon>Alphaproteobacteria</taxon>
        <taxon>Sphingomonadales</taxon>
        <taxon>Sphingomonadaceae</taxon>
        <taxon>Sphingomonas</taxon>
    </lineage>
</organism>
<dbReference type="Proteomes" id="UP000515861">
    <property type="component" value="Chromosome"/>
</dbReference>
<feature type="region of interest" description="Disordered" evidence="1">
    <location>
        <begin position="171"/>
        <end position="197"/>
    </location>
</feature>
<dbReference type="RefSeq" id="WP_187480504.1">
    <property type="nucleotide sequence ID" value="NZ_CP060697.1"/>
</dbReference>
<dbReference type="EMBL" id="CP060697">
    <property type="protein sequence ID" value="QNM83549.1"/>
    <property type="molecule type" value="Genomic_DNA"/>
</dbReference>
<name>A0A7G9L4K0_9SPHN</name>
<keyword evidence="3" id="KW-1185">Reference proteome</keyword>
<evidence type="ECO:0000313" key="3">
    <source>
        <dbReference type="Proteomes" id="UP000515861"/>
    </source>
</evidence>
<sequence>MFSILVQLDQHPEERDLIGKIILAYGVLEVALLECVRAALDDDIYTATRVMYRLKSESNRLEVADALVRHKMTSYKIGPAWEEAYAAYKFCKNVRNSYAHSTWVSDPDGTLRFGDLEKSAKSAVGKSNINFRPLTKPVLEAQYAYFTQAHHLMLYALDQFQTAAKHPRKLAQDQYILKPPRVPRPKLDSRGEAPTPR</sequence>
<reference evidence="2 3" key="1">
    <citation type="submission" date="2020-08" db="EMBL/GenBank/DDBJ databases">
        <title>Sphingomonas sp. sand1-3 16S ribosomal RNA gene Genome sequencing and assembly.</title>
        <authorList>
            <person name="Kang M."/>
        </authorList>
    </citation>
    <scope>NUCLEOTIDE SEQUENCE [LARGE SCALE GENOMIC DNA]</scope>
    <source>
        <strain evidence="3">sand1-3</strain>
    </source>
</reference>
<protein>
    <submittedName>
        <fullName evidence="2">Uncharacterized protein</fullName>
    </submittedName>
</protein>
<evidence type="ECO:0000256" key="1">
    <source>
        <dbReference type="SAM" id="MobiDB-lite"/>
    </source>
</evidence>
<accession>A0A7G9L4K0</accession>
<gene>
    <name evidence="2" type="ORF">H8M03_04255</name>
</gene>
<evidence type="ECO:0000313" key="2">
    <source>
        <dbReference type="EMBL" id="QNM83549.1"/>
    </source>
</evidence>